<name>A0A3A4K472_9NOCA</name>
<evidence type="ECO:0000313" key="3">
    <source>
        <dbReference type="Proteomes" id="UP000266677"/>
    </source>
</evidence>
<reference evidence="2 3" key="1">
    <citation type="submission" date="2018-09" db="EMBL/GenBank/DDBJ databases">
        <title>YIM PH21274 draft genome.</title>
        <authorList>
            <person name="Miao C."/>
        </authorList>
    </citation>
    <scope>NUCLEOTIDE SEQUENCE [LARGE SCALE GENOMIC DNA]</scope>
    <source>
        <strain evidence="2 3">YIM PH 21724</strain>
    </source>
</reference>
<evidence type="ECO:0000313" key="2">
    <source>
        <dbReference type="EMBL" id="RJO75103.1"/>
    </source>
</evidence>
<dbReference type="EMBL" id="QZFU01000019">
    <property type="protein sequence ID" value="RJO75103.1"/>
    <property type="molecule type" value="Genomic_DNA"/>
</dbReference>
<dbReference type="RefSeq" id="WP_120041977.1">
    <property type="nucleotide sequence ID" value="NZ_QZFU01000019.1"/>
</dbReference>
<dbReference type="Proteomes" id="UP000266677">
    <property type="component" value="Unassembled WGS sequence"/>
</dbReference>
<organism evidence="2 3">
    <name type="scientific">Nocardia panacis</name>
    <dbReference type="NCBI Taxonomy" id="2340916"/>
    <lineage>
        <taxon>Bacteria</taxon>
        <taxon>Bacillati</taxon>
        <taxon>Actinomycetota</taxon>
        <taxon>Actinomycetes</taxon>
        <taxon>Mycobacteriales</taxon>
        <taxon>Nocardiaceae</taxon>
        <taxon>Nocardia</taxon>
    </lineage>
</organism>
<comment type="caution">
    <text evidence="2">The sequence shown here is derived from an EMBL/GenBank/DDBJ whole genome shotgun (WGS) entry which is preliminary data.</text>
</comment>
<dbReference type="Pfam" id="PF19818">
    <property type="entry name" value="DUF6301"/>
    <property type="match status" value="1"/>
</dbReference>
<feature type="domain" description="TY-Chap N-terminal" evidence="1">
    <location>
        <begin position="152"/>
        <end position="269"/>
    </location>
</feature>
<protein>
    <recommendedName>
        <fullName evidence="1">TY-Chap N-terminal domain-containing protein</fullName>
    </recommendedName>
</protein>
<keyword evidence="3" id="KW-1185">Reference proteome</keyword>
<dbReference type="OrthoDB" id="4544626at2"/>
<gene>
    <name evidence="2" type="ORF">D5S18_17155</name>
</gene>
<dbReference type="AlphaFoldDB" id="A0A3A4K472"/>
<accession>A0A3A4K472</accession>
<sequence length="298" mass="33331">MTDRVLADIDAAVAIVRAARTFPWTWRPGDIGRFGAMVGWTEPRETASGVWMRSNSQIPESYSRFRIIDGVVVEVNFQLAEIPEASARDRLLTVFHDAAHRFEDRLGVAAERVFGDNPKSWWRTDRVVVELAALDVMVKVTLREPEALATDTQWRVFTEALSRTLADLVPGAKLIIRDRAKRFVQFARDDDQLDSEVVGNRYLDPPLDSAVQQLIESAGWAGPLDEIDDSGNWHRMLPVPIASDSYLDLAQATERILRHAFAVGAPAELNAEGWVDGPGFIDLSELVPIIGEVREEDQ</sequence>
<dbReference type="Pfam" id="PF22552">
    <property type="entry name" value="TY-Chap3"/>
    <property type="match status" value="1"/>
</dbReference>
<proteinExistence type="predicted"/>
<evidence type="ECO:0000259" key="1">
    <source>
        <dbReference type="Pfam" id="PF22552"/>
    </source>
</evidence>
<dbReference type="InterPro" id="IPR046268">
    <property type="entry name" value="DUF6301"/>
</dbReference>
<dbReference type="InterPro" id="IPR054344">
    <property type="entry name" value="TY-Chap_N"/>
</dbReference>